<organism evidence="5 6">
    <name type="scientific">Mycena metata</name>
    <dbReference type="NCBI Taxonomy" id="1033252"/>
    <lineage>
        <taxon>Eukaryota</taxon>
        <taxon>Fungi</taxon>
        <taxon>Dikarya</taxon>
        <taxon>Basidiomycota</taxon>
        <taxon>Agaricomycotina</taxon>
        <taxon>Agaricomycetes</taxon>
        <taxon>Agaricomycetidae</taxon>
        <taxon>Agaricales</taxon>
        <taxon>Marasmiineae</taxon>
        <taxon>Mycenaceae</taxon>
        <taxon>Mycena</taxon>
    </lineage>
</organism>
<dbReference type="AlphaFoldDB" id="A0AAD7JI19"/>
<keyword evidence="2" id="KW-0539">Nucleus</keyword>
<dbReference type="Proteomes" id="UP001215598">
    <property type="component" value="Unassembled WGS sequence"/>
</dbReference>
<dbReference type="InterPro" id="IPR001138">
    <property type="entry name" value="Zn2Cys6_DnaBD"/>
</dbReference>
<feature type="region of interest" description="Disordered" evidence="3">
    <location>
        <begin position="121"/>
        <end position="152"/>
    </location>
</feature>
<dbReference type="GO" id="GO:0008270">
    <property type="term" value="F:zinc ion binding"/>
    <property type="evidence" value="ECO:0007669"/>
    <property type="project" value="InterPro"/>
</dbReference>
<proteinExistence type="predicted"/>
<accession>A0AAD7JI19</accession>
<dbReference type="InterPro" id="IPR050987">
    <property type="entry name" value="AtrR-like"/>
</dbReference>
<dbReference type="Pfam" id="PF04082">
    <property type="entry name" value="Fungal_trans"/>
    <property type="match status" value="1"/>
</dbReference>
<dbReference type="SMART" id="SM00906">
    <property type="entry name" value="Fungal_trans"/>
    <property type="match status" value="1"/>
</dbReference>
<dbReference type="PANTHER" id="PTHR46910:SF38">
    <property type="entry name" value="ZN(2)-C6 FUNGAL-TYPE DOMAIN-CONTAINING PROTEIN"/>
    <property type="match status" value="1"/>
</dbReference>
<dbReference type="SMART" id="SM00066">
    <property type="entry name" value="GAL4"/>
    <property type="match status" value="1"/>
</dbReference>
<dbReference type="GO" id="GO:0003677">
    <property type="term" value="F:DNA binding"/>
    <property type="evidence" value="ECO:0007669"/>
    <property type="project" value="InterPro"/>
</dbReference>
<feature type="compositionally biased region" description="Low complexity" evidence="3">
    <location>
        <begin position="123"/>
        <end position="138"/>
    </location>
</feature>
<dbReference type="Gene3D" id="4.10.240.10">
    <property type="entry name" value="Zn(2)-C6 fungal-type DNA-binding domain"/>
    <property type="match status" value="1"/>
</dbReference>
<dbReference type="PROSITE" id="PS00463">
    <property type="entry name" value="ZN2_CY6_FUNGAL_1"/>
    <property type="match status" value="1"/>
</dbReference>
<dbReference type="Pfam" id="PF00172">
    <property type="entry name" value="Zn_clus"/>
    <property type="match status" value="1"/>
</dbReference>
<evidence type="ECO:0000259" key="4">
    <source>
        <dbReference type="PROSITE" id="PS50048"/>
    </source>
</evidence>
<dbReference type="CDD" id="cd12148">
    <property type="entry name" value="fungal_TF_MHR"/>
    <property type="match status" value="1"/>
</dbReference>
<dbReference type="InterPro" id="IPR036864">
    <property type="entry name" value="Zn2-C6_fun-type_DNA-bd_sf"/>
</dbReference>
<dbReference type="CDD" id="cd00067">
    <property type="entry name" value="GAL4"/>
    <property type="match status" value="1"/>
</dbReference>
<feature type="region of interest" description="Disordered" evidence="3">
    <location>
        <begin position="57"/>
        <end position="77"/>
    </location>
</feature>
<dbReference type="PANTHER" id="PTHR46910">
    <property type="entry name" value="TRANSCRIPTION FACTOR PDR1"/>
    <property type="match status" value="1"/>
</dbReference>
<evidence type="ECO:0000313" key="5">
    <source>
        <dbReference type="EMBL" id="KAJ7764859.1"/>
    </source>
</evidence>
<dbReference type="PROSITE" id="PS50048">
    <property type="entry name" value="ZN2_CY6_FUNGAL_2"/>
    <property type="match status" value="1"/>
</dbReference>
<evidence type="ECO:0000256" key="2">
    <source>
        <dbReference type="ARBA" id="ARBA00023242"/>
    </source>
</evidence>
<evidence type="ECO:0000256" key="1">
    <source>
        <dbReference type="ARBA" id="ARBA00022723"/>
    </source>
</evidence>
<dbReference type="GO" id="GO:0006351">
    <property type="term" value="P:DNA-templated transcription"/>
    <property type="evidence" value="ECO:0007669"/>
    <property type="project" value="InterPro"/>
</dbReference>
<name>A0AAD7JI19_9AGAR</name>
<keyword evidence="1" id="KW-0479">Metal-binding</keyword>
<dbReference type="GO" id="GO:0000981">
    <property type="term" value="F:DNA-binding transcription factor activity, RNA polymerase II-specific"/>
    <property type="evidence" value="ECO:0007669"/>
    <property type="project" value="InterPro"/>
</dbReference>
<protein>
    <submittedName>
        <fullName evidence="5">Fungal-specific transcription factor domain-containing protein</fullName>
    </submittedName>
</protein>
<keyword evidence="6" id="KW-1185">Reference proteome</keyword>
<sequence length="792" mass="88811">MTDLQGPPIPGSKRRRLRGSCDKCRSRKIRCDSSQMPGNRCSNCISFNTECTHTATKATSKTPETQAAPKEKTPQVTEGISDVRAHVAAIVSQATSYIKDADVRGILLDVARYARRLENQLESNSRSPSLASSPGAANSPPPQRIKEEDEDSVNGILTERFDRFSLDYELDRYFGPSSHFDLISTAMDIKESFENPSLPKEVGPSTKRPLFWRSPWEYDHLEREEVFPPLIFPEPDLLQSLVELYFTKVNIILTLLHRHSFEESLASGLHFVDRQFGSTVLGVCALAAKYSDDPRVLLEGTNSRLSAGWKYFCQLDPRRQSFLKPFTIYEAQVICLYIFYGQGSSAPDGCWGMSGNGIRYAQEVGVHLRGRFEDKVLDERWKRVFWSLLCIDTLGSSFSGRPRATTFDDYTIDYPIECDDEYWQPSDPAMAFKQPPGTPSVMSYAAVFFKLVEIIGIAQRTIFLVNRKNQSTTSILDAVAHIDSALNAWSDTIPEHLRWDPHIENPIFAVQSAVLYSCYYNVQMQVHRIFITPALECAIPGGPSRNNYSSIAICASSARACIHVVDTTVKKGLLCDPHILHSVFDACILLLLNVWGGRYIGLVIDPKKCLQDVDSCLRIFRAYETRWQLAGRQHDIIMELMNAVHVDTQYTPNPLKRTRDHDPEPSADVLPELDDWSSQPSFSSIPSSVDADSLFALPLHTEDLGRLPVYQPLDFGKGPLDGMSFPNPVADISIAPEFAANPDLNSVRIPDSLALLTGTPAGYDWDDWGKYITSMEELIQNLDRPDLNTVVT</sequence>
<dbReference type="InterPro" id="IPR007219">
    <property type="entry name" value="XnlR_reg_dom"/>
</dbReference>
<reference evidence="5" key="1">
    <citation type="submission" date="2023-03" db="EMBL/GenBank/DDBJ databases">
        <title>Massive genome expansion in bonnet fungi (Mycena s.s.) driven by repeated elements and novel gene families across ecological guilds.</title>
        <authorList>
            <consortium name="Lawrence Berkeley National Laboratory"/>
            <person name="Harder C.B."/>
            <person name="Miyauchi S."/>
            <person name="Viragh M."/>
            <person name="Kuo A."/>
            <person name="Thoen E."/>
            <person name="Andreopoulos B."/>
            <person name="Lu D."/>
            <person name="Skrede I."/>
            <person name="Drula E."/>
            <person name="Henrissat B."/>
            <person name="Morin E."/>
            <person name="Kohler A."/>
            <person name="Barry K."/>
            <person name="LaButti K."/>
            <person name="Morin E."/>
            <person name="Salamov A."/>
            <person name="Lipzen A."/>
            <person name="Mereny Z."/>
            <person name="Hegedus B."/>
            <person name="Baldrian P."/>
            <person name="Stursova M."/>
            <person name="Weitz H."/>
            <person name="Taylor A."/>
            <person name="Grigoriev I.V."/>
            <person name="Nagy L.G."/>
            <person name="Martin F."/>
            <person name="Kauserud H."/>
        </authorList>
    </citation>
    <scope>NUCLEOTIDE SEQUENCE</scope>
    <source>
        <strain evidence="5">CBHHK182m</strain>
    </source>
</reference>
<evidence type="ECO:0000256" key="3">
    <source>
        <dbReference type="SAM" id="MobiDB-lite"/>
    </source>
</evidence>
<comment type="caution">
    <text evidence="5">The sequence shown here is derived from an EMBL/GenBank/DDBJ whole genome shotgun (WGS) entry which is preliminary data.</text>
</comment>
<feature type="domain" description="Zn(2)-C6 fungal-type" evidence="4">
    <location>
        <begin position="20"/>
        <end position="53"/>
    </location>
</feature>
<dbReference type="EMBL" id="JARKIB010000027">
    <property type="protein sequence ID" value="KAJ7764859.1"/>
    <property type="molecule type" value="Genomic_DNA"/>
</dbReference>
<evidence type="ECO:0000313" key="6">
    <source>
        <dbReference type="Proteomes" id="UP001215598"/>
    </source>
</evidence>
<gene>
    <name evidence="5" type="ORF">B0H16DRAFT_1367944</name>
</gene>
<dbReference type="SUPFAM" id="SSF57701">
    <property type="entry name" value="Zn2/Cys6 DNA-binding domain"/>
    <property type="match status" value="1"/>
</dbReference>